<dbReference type="PRINTS" id="PR01805">
    <property type="entry name" value="VACJLIPOPROT"/>
</dbReference>
<gene>
    <name evidence="4" type="ORF">ISQ19_03310</name>
</gene>
<dbReference type="Proteomes" id="UP000785783">
    <property type="component" value="Unassembled WGS sequence"/>
</dbReference>
<evidence type="ECO:0000313" key="5">
    <source>
        <dbReference type="Proteomes" id="UP000785783"/>
    </source>
</evidence>
<evidence type="ECO:0000256" key="1">
    <source>
        <dbReference type="ARBA" id="ARBA00010634"/>
    </source>
</evidence>
<dbReference type="AlphaFoldDB" id="A0A937HHR0"/>
<proteinExistence type="inferred from homology"/>
<dbReference type="GO" id="GO:0120010">
    <property type="term" value="P:intermembrane phospholipid transfer"/>
    <property type="evidence" value="ECO:0007669"/>
    <property type="project" value="TreeGrafter"/>
</dbReference>
<dbReference type="Pfam" id="PF04333">
    <property type="entry name" value="MlaA"/>
    <property type="match status" value="1"/>
</dbReference>
<name>A0A937HHR0_9PROT</name>
<dbReference type="PANTHER" id="PTHR30035:SF3">
    <property type="entry name" value="INTERMEMBRANE PHOSPHOLIPID TRANSPORT SYSTEM LIPOPROTEIN MLAA"/>
    <property type="match status" value="1"/>
</dbReference>
<sequence length="244" mass="27168">MLQKSLLIVAVAVSLSACAGSGEVLNNDPFERSNRFMFKVNVELDNYILKPVARGFLYVPSPVRRSLRNFLDNLASPVTLANDLFQLEGKRASTTALRLGINSTVGILGLFDPAKRLGLEKHYEDFGQTMAVWGAPEGPYLFTPIYGPSSPREFSGWIIDWTFDPLTHDDDWEAEDAIYRYAVDGIAFRADSLTLLDEIERSSVDFYATVRSLYQQNRASQIANGATNIDDLPDIDALDGLDDF</sequence>
<evidence type="ECO:0000313" key="4">
    <source>
        <dbReference type="EMBL" id="MBL6761707.1"/>
    </source>
</evidence>
<keyword evidence="4" id="KW-0449">Lipoprotein</keyword>
<comment type="similarity">
    <text evidence="1">Belongs to the MlaA family.</text>
</comment>
<dbReference type="InterPro" id="IPR007428">
    <property type="entry name" value="MlaA"/>
</dbReference>
<dbReference type="EMBL" id="JADHOK010000029">
    <property type="protein sequence ID" value="MBL6761707.1"/>
    <property type="molecule type" value="Genomic_DNA"/>
</dbReference>
<dbReference type="PROSITE" id="PS51257">
    <property type="entry name" value="PROKAR_LIPOPROTEIN"/>
    <property type="match status" value="1"/>
</dbReference>
<feature type="chain" id="PRO_5037643346" evidence="3">
    <location>
        <begin position="20"/>
        <end position="244"/>
    </location>
</feature>
<comment type="caution">
    <text evidence="4">The sequence shown here is derived from an EMBL/GenBank/DDBJ whole genome shotgun (WGS) entry which is preliminary data.</text>
</comment>
<accession>A0A937HHR0</accession>
<evidence type="ECO:0000256" key="3">
    <source>
        <dbReference type="SAM" id="SignalP"/>
    </source>
</evidence>
<organism evidence="4 5">
    <name type="scientific">PS1 clade bacterium</name>
    <dbReference type="NCBI Taxonomy" id="2175152"/>
    <lineage>
        <taxon>Bacteria</taxon>
        <taxon>Pseudomonadati</taxon>
        <taxon>Pseudomonadota</taxon>
        <taxon>Alphaproteobacteria</taxon>
        <taxon>PS1 clade</taxon>
    </lineage>
</organism>
<feature type="signal peptide" evidence="3">
    <location>
        <begin position="1"/>
        <end position="19"/>
    </location>
</feature>
<dbReference type="PANTHER" id="PTHR30035">
    <property type="entry name" value="LIPOPROTEIN VACJ-RELATED"/>
    <property type="match status" value="1"/>
</dbReference>
<keyword evidence="2 3" id="KW-0732">Signal</keyword>
<evidence type="ECO:0000256" key="2">
    <source>
        <dbReference type="ARBA" id="ARBA00022729"/>
    </source>
</evidence>
<dbReference type="GO" id="GO:0016020">
    <property type="term" value="C:membrane"/>
    <property type="evidence" value="ECO:0007669"/>
    <property type="project" value="InterPro"/>
</dbReference>
<reference evidence="4" key="1">
    <citation type="submission" date="2020-10" db="EMBL/GenBank/DDBJ databases">
        <title>Microbiome of the Black Sea water column analyzed by genome centric metagenomics.</title>
        <authorList>
            <person name="Cabello-Yeves P.J."/>
            <person name="Callieri C."/>
            <person name="Picazo A."/>
            <person name="Mehrshad M."/>
            <person name="Haro-Moreno J.M."/>
            <person name="Roda-Garcia J."/>
            <person name="Dzembekova N."/>
            <person name="Slabakova V."/>
            <person name="Slabakova N."/>
            <person name="Moncheva S."/>
            <person name="Rodriguez-Valera F."/>
        </authorList>
    </citation>
    <scope>NUCLEOTIDE SEQUENCE</scope>
    <source>
        <strain evidence="4">BS307-5m-G5</strain>
    </source>
</reference>
<protein>
    <submittedName>
        <fullName evidence="4">VacJ family lipoprotein</fullName>
    </submittedName>
</protein>